<dbReference type="AlphaFoldDB" id="A0A8H5LGJ1"/>
<gene>
    <name evidence="9" type="ORF">D9756_006748</name>
</gene>
<dbReference type="PANTHER" id="PTHR43303:SF4">
    <property type="entry name" value="NADPH DEHYDROGENASE C23G7.10C-RELATED"/>
    <property type="match status" value="1"/>
</dbReference>
<keyword evidence="7" id="KW-0472">Membrane</keyword>
<evidence type="ECO:0000313" key="10">
    <source>
        <dbReference type="Proteomes" id="UP000559027"/>
    </source>
</evidence>
<feature type="transmembrane region" description="Helical" evidence="7">
    <location>
        <begin position="56"/>
        <end position="73"/>
    </location>
</feature>
<evidence type="ECO:0000259" key="8">
    <source>
        <dbReference type="Pfam" id="PF00724"/>
    </source>
</evidence>
<evidence type="ECO:0000256" key="4">
    <source>
        <dbReference type="ARBA" id="ARBA00022857"/>
    </source>
</evidence>
<evidence type="ECO:0000256" key="7">
    <source>
        <dbReference type="SAM" id="Phobius"/>
    </source>
</evidence>
<dbReference type="Proteomes" id="UP000559027">
    <property type="component" value="Unassembled WGS sequence"/>
</dbReference>
<comment type="caution">
    <text evidence="9">The sequence shown here is derived from an EMBL/GenBank/DDBJ whole genome shotgun (WGS) entry which is preliminary data.</text>
</comment>
<dbReference type="Gene3D" id="3.20.20.70">
    <property type="entry name" value="Aldolase class I"/>
    <property type="match status" value="1"/>
</dbReference>
<dbReference type="PANTHER" id="PTHR43303">
    <property type="entry name" value="NADPH DEHYDROGENASE C23G7.10C-RELATED"/>
    <property type="match status" value="1"/>
</dbReference>
<evidence type="ECO:0000313" key="9">
    <source>
        <dbReference type="EMBL" id="KAF5356810.1"/>
    </source>
</evidence>
<feature type="transmembrane region" description="Helical" evidence="7">
    <location>
        <begin position="110"/>
        <end position="130"/>
    </location>
</feature>
<evidence type="ECO:0000256" key="6">
    <source>
        <dbReference type="SAM" id="MobiDB-lite"/>
    </source>
</evidence>
<dbReference type="InterPro" id="IPR013785">
    <property type="entry name" value="Aldolase_TIM"/>
</dbReference>
<keyword evidence="2" id="KW-0285">Flavoprotein</keyword>
<name>A0A8H5LGJ1_9AGAR</name>
<keyword evidence="10" id="KW-1185">Reference proteome</keyword>
<keyword evidence="7" id="KW-0812">Transmembrane</keyword>
<reference evidence="9 10" key="1">
    <citation type="journal article" date="2020" name="ISME J.">
        <title>Uncovering the hidden diversity of litter-decomposition mechanisms in mushroom-forming fungi.</title>
        <authorList>
            <person name="Floudas D."/>
            <person name="Bentzer J."/>
            <person name="Ahren D."/>
            <person name="Johansson T."/>
            <person name="Persson P."/>
            <person name="Tunlid A."/>
        </authorList>
    </citation>
    <scope>NUCLEOTIDE SEQUENCE [LARGE SCALE GENOMIC DNA]</scope>
    <source>
        <strain evidence="9 10">CBS 146.42</strain>
    </source>
</reference>
<feature type="domain" description="NADH:flavin oxidoreductase/NADH oxidase N-terminal" evidence="8">
    <location>
        <begin position="311"/>
        <end position="657"/>
    </location>
</feature>
<evidence type="ECO:0000256" key="1">
    <source>
        <dbReference type="ARBA" id="ARBA00001917"/>
    </source>
</evidence>
<organism evidence="9 10">
    <name type="scientific">Leucocoprinus leucothites</name>
    <dbReference type="NCBI Taxonomy" id="201217"/>
    <lineage>
        <taxon>Eukaryota</taxon>
        <taxon>Fungi</taxon>
        <taxon>Dikarya</taxon>
        <taxon>Basidiomycota</taxon>
        <taxon>Agaricomycotina</taxon>
        <taxon>Agaricomycetes</taxon>
        <taxon>Agaricomycetidae</taxon>
        <taxon>Agaricales</taxon>
        <taxon>Agaricineae</taxon>
        <taxon>Agaricaceae</taxon>
        <taxon>Leucocoprinus</taxon>
    </lineage>
</organism>
<dbReference type="Pfam" id="PF00724">
    <property type="entry name" value="Oxidored_FMN"/>
    <property type="match status" value="1"/>
</dbReference>
<dbReference type="SUPFAM" id="SSF51395">
    <property type="entry name" value="FMN-linked oxidoreductases"/>
    <property type="match status" value="1"/>
</dbReference>
<feature type="transmembrane region" description="Helical" evidence="7">
    <location>
        <begin position="142"/>
        <end position="160"/>
    </location>
</feature>
<keyword evidence="5" id="KW-0560">Oxidoreductase</keyword>
<keyword evidence="4" id="KW-0521">NADP</keyword>
<sequence>MSTAALNANYAQLAAVNLITGTTVNGSLFGFGFALYCFCVRLLYKQYRNDPSQRRQSIGTLIFMSLVVASQVLDLALSARACQVIYAYHGDYPEGGPYGYYTQVYQRQPIAVVGIVNGLVYDLLTFGVQIWRLWVIWNASRYAIFIVSAPIVFFLALWGTQITQMIGILHGESIVRGAYVVMPVFQITLMLAITLWVTLFIIGRIARVRRRHIRIMGESDGASQYTAIITMLLESFALDSAWMALIIIFVGLRTTGNHGVDVGAHFSRTLSMSQVRQYNDPAPGVPFYTPHQDPVAGTAVVPQPSGKPIPKLFQPVKIRGLEFQNRIFVSPMCQYSAENGSVTPWHMAHLGGIISRGPGLAFVEATAVLPEGRISPEDVGLWSDAHIEGLTKIVEFAHSQSQKIGIQLAHAGRKASTFAPFVSGGSPTAAANPRERGWPNDVWGPSTKPFHESYPKPKELTKEGIRRITQAFKDAAIRALKAGFDVVEIHSAHGYLLSSFLSPSSNLRTDEYGGSFENRIRLLVEVVDVVRSIIPQSMPLFVRVSGTEWLEQVAPNDPQWRPEDTVRLAPILADHGVDLLDVSSGGIDARQRVVPGEAYQAHLAGAVKKAVGDKLLVSAVGALGDGHIAQKVLESGQADVIFVGRQFQKNPGLVWAMADELGIEVTQAKQIGWGFRGRAKQALGHGEKEAKEKL</sequence>
<keyword evidence="7" id="KW-1133">Transmembrane helix</keyword>
<dbReference type="OrthoDB" id="72788at2759"/>
<evidence type="ECO:0000256" key="2">
    <source>
        <dbReference type="ARBA" id="ARBA00022630"/>
    </source>
</evidence>
<dbReference type="GO" id="GO:0050661">
    <property type="term" value="F:NADP binding"/>
    <property type="evidence" value="ECO:0007669"/>
    <property type="project" value="InterPro"/>
</dbReference>
<protein>
    <recommendedName>
        <fullName evidence="8">NADH:flavin oxidoreductase/NADH oxidase N-terminal domain-containing protein</fullName>
    </recommendedName>
</protein>
<feature type="region of interest" description="Disordered" evidence="6">
    <location>
        <begin position="426"/>
        <end position="454"/>
    </location>
</feature>
<proteinExistence type="predicted"/>
<accession>A0A8H5LGJ1</accession>
<dbReference type="CDD" id="cd02932">
    <property type="entry name" value="OYE_YqiM_FMN"/>
    <property type="match status" value="1"/>
</dbReference>
<feature type="transmembrane region" description="Helical" evidence="7">
    <location>
        <begin position="227"/>
        <end position="252"/>
    </location>
</feature>
<keyword evidence="3" id="KW-0288">FMN</keyword>
<comment type="cofactor">
    <cofactor evidence="1">
        <name>FMN</name>
        <dbReference type="ChEBI" id="CHEBI:58210"/>
    </cofactor>
</comment>
<dbReference type="EMBL" id="JAACJO010000006">
    <property type="protein sequence ID" value="KAF5356810.1"/>
    <property type="molecule type" value="Genomic_DNA"/>
</dbReference>
<evidence type="ECO:0000256" key="5">
    <source>
        <dbReference type="ARBA" id="ARBA00023002"/>
    </source>
</evidence>
<feature type="transmembrane region" description="Helical" evidence="7">
    <location>
        <begin position="26"/>
        <end position="44"/>
    </location>
</feature>
<dbReference type="InterPro" id="IPR044152">
    <property type="entry name" value="YqjM-like"/>
</dbReference>
<dbReference type="InterPro" id="IPR001155">
    <property type="entry name" value="OxRdtase_FMN_N"/>
</dbReference>
<evidence type="ECO:0000256" key="3">
    <source>
        <dbReference type="ARBA" id="ARBA00022643"/>
    </source>
</evidence>
<feature type="transmembrane region" description="Helical" evidence="7">
    <location>
        <begin position="180"/>
        <end position="206"/>
    </location>
</feature>
<dbReference type="GO" id="GO:0010181">
    <property type="term" value="F:FMN binding"/>
    <property type="evidence" value="ECO:0007669"/>
    <property type="project" value="InterPro"/>
</dbReference>
<dbReference type="GO" id="GO:0003959">
    <property type="term" value="F:NADPH dehydrogenase activity"/>
    <property type="evidence" value="ECO:0007669"/>
    <property type="project" value="InterPro"/>
</dbReference>